<reference evidence="3" key="1">
    <citation type="submission" date="2016-07" db="EMBL/GenBank/DDBJ databases">
        <title>Frankia sp. NRRL B-16219 Genome sequencing.</title>
        <authorList>
            <person name="Ghodhbane-Gtari F."/>
            <person name="Swanson E."/>
            <person name="Gueddou A."/>
            <person name="Louati M."/>
            <person name="Nouioui I."/>
            <person name="Hezbri K."/>
            <person name="Abebe-Akele F."/>
            <person name="Simpson S."/>
            <person name="Morris K."/>
            <person name="Thomas K."/>
            <person name="Gtari M."/>
            <person name="Tisa L.S."/>
        </authorList>
    </citation>
    <scope>NUCLEOTIDE SEQUENCE [LARGE SCALE GENOMIC DNA]</scope>
    <source>
        <strain evidence="3">NRRL B-16219</strain>
    </source>
</reference>
<dbReference type="EMBL" id="MAXA01000233">
    <property type="protein sequence ID" value="OHV24900.1"/>
    <property type="molecule type" value="Genomic_DNA"/>
</dbReference>
<gene>
    <name evidence="2" type="ORF">BBK14_22940</name>
</gene>
<keyword evidence="3" id="KW-1185">Reference proteome</keyword>
<dbReference type="CDD" id="cd03443">
    <property type="entry name" value="PaaI_thioesterase"/>
    <property type="match status" value="1"/>
</dbReference>
<evidence type="ECO:0000259" key="1">
    <source>
        <dbReference type="Pfam" id="PF03061"/>
    </source>
</evidence>
<dbReference type="SUPFAM" id="SSF54637">
    <property type="entry name" value="Thioesterase/thiol ester dehydrase-isomerase"/>
    <property type="match status" value="2"/>
</dbReference>
<sequence>MSSDSDVRPSTHILSDLGFELTRVGDELRGSAAIVPEMFVPGTPSVRTSILAVWADTACGHAVMAAVAPRVPVTLDLDVHVYRPLHESGTISTVARLVKAGKSVCGVEVVFTGTGGDELAFCTASFMAAPNPEMIMPSAQTGLASRPRGGRLQVPLAERARCEIREPGIATLPRTEDGLNSSQTVSGGLIALAVEEAALSLTPGTSLSSLALRFLRPVRTGPVVATAQVRDGLGRVEARDAGGDNRLAVLATTRVFG</sequence>
<dbReference type="RefSeq" id="WP_071065437.1">
    <property type="nucleotide sequence ID" value="NZ_MAXA01000233.1"/>
</dbReference>
<dbReference type="InterPro" id="IPR029069">
    <property type="entry name" value="HotDog_dom_sf"/>
</dbReference>
<dbReference type="AlphaFoldDB" id="A0A1S1PTB1"/>
<dbReference type="OrthoDB" id="4528430at2"/>
<dbReference type="Pfam" id="PF03061">
    <property type="entry name" value="4HBT"/>
    <property type="match status" value="1"/>
</dbReference>
<evidence type="ECO:0000313" key="3">
    <source>
        <dbReference type="Proteomes" id="UP000179769"/>
    </source>
</evidence>
<protein>
    <submittedName>
        <fullName evidence="2">Thioesterase</fullName>
    </submittedName>
</protein>
<evidence type="ECO:0000313" key="2">
    <source>
        <dbReference type="EMBL" id="OHV24900.1"/>
    </source>
</evidence>
<dbReference type="Proteomes" id="UP000179769">
    <property type="component" value="Unassembled WGS sequence"/>
</dbReference>
<comment type="caution">
    <text evidence="2">The sequence shown here is derived from an EMBL/GenBank/DDBJ whole genome shotgun (WGS) entry which is preliminary data.</text>
</comment>
<proteinExistence type="predicted"/>
<accession>A0A1S1PTB1</accession>
<name>A0A1S1PTB1_9ACTN</name>
<dbReference type="InterPro" id="IPR006683">
    <property type="entry name" value="Thioestr_dom"/>
</dbReference>
<feature type="domain" description="Thioesterase" evidence="1">
    <location>
        <begin position="51"/>
        <end position="113"/>
    </location>
</feature>
<dbReference type="Gene3D" id="3.10.129.10">
    <property type="entry name" value="Hotdog Thioesterase"/>
    <property type="match status" value="2"/>
</dbReference>
<organism evidence="2 3">
    <name type="scientific">Parafrankia soli</name>
    <dbReference type="NCBI Taxonomy" id="2599596"/>
    <lineage>
        <taxon>Bacteria</taxon>
        <taxon>Bacillati</taxon>
        <taxon>Actinomycetota</taxon>
        <taxon>Actinomycetes</taxon>
        <taxon>Frankiales</taxon>
        <taxon>Frankiaceae</taxon>
        <taxon>Parafrankia</taxon>
    </lineage>
</organism>